<dbReference type="Proteomes" id="UP001197328">
    <property type="component" value="Unassembled WGS sequence"/>
</dbReference>
<accession>A0ABQ7RT46</accession>
<dbReference type="EMBL" id="JAHLVD010000011">
    <property type="protein sequence ID" value="KAG7847147.1"/>
    <property type="molecule type" value="Genomic_DNA"/>
</dbReference>
<keyword evidence="2" id="KW-1185">Reference proteome</keyword>
<reference evidence="1 2" key="1">
    <citation type="journal article" date="2021" name="G3 (Bethesda)">
        <title>Genomic diversity, chromosomal rearrangements, and interspecies hybridization in the ogataea polymorpha species complex.</title>
        <authorList>
            <person name="Hanson S.J."/>
            <person name="Cinneide E.O."/>
            <person name="Salzberg L.I."/>
            <person name="Wolfe K.H."/>
            <person name="McGowan J."/>
            <person name="Fitzpatrick D.A."/>
            <person name="Matlin K."/>
        </authorList>
    </citation>
    <scope>NUCLEOTIDE SEQUENCE [LARGE SCALE GENOMIC DNA]</scope>
    <source>
        <strain evidence="1">51-138</strain>
    </source>
</reference>
<feature type="non-terminal residue" evidence="1">
    <location>
        <position position="254"/>
    </location>
</feature>
<protein>
    <submittedName>
        <fullName evidence="1">Uncharacterized protein</fullName>
    </submittedName>
</protein>
<comment type="caution">
    <text evidence="1">The sequence shown here is derived from an EMBL/GenBank/DDBJ whole genome shotgun (WGS) entry which is preliminary data.</text>
</comment>
<gene>
    <name evidence="1" type="ORF">KL940_003893</name>
</gene>
<evidence type="ECO:0000313" key="1">
    <source>
        <dbReference type="EMBL" id="KAG7847147.1"/>
    </source>
</evidence>
<evidence type="ECO:0000313" key="2">
    <source>
        <dbReference type="Proteomes" id="UP001197328"/>
    </source>
</evidence>
<proteinExistence type="predicted"/>
<name>A0ABQ7RT46_PICAN</name>
<organism evidence="1 2">
    <name type="scientific">Pichia angusta</name>
    <name type="common">Yeast</name>
    <name type="synonym">Hansenula polymorpha</name>
    <dbReference type="NCBI Taxonomy" id="870730"/>
    <lineage>
        <taxon>Eukaryota</taxon>
        <taxon>Fungi</taxon>
        <taxon>Dikarya</taxon>
        <taxon>Ascomycota</taxon>
        <taxon>Saccharomycotina</taxon>
        <taxon>Pichiomycetes</taxon>
        <taxon>Pichiales</taxon>
        <taxon>Pichiaceae</taxon>
        <taxon>Ogataea</taxon>
    </lineage>
</organism>
<sequence>MSVSQIESDHNYKEAKNHLCKVADSMWINDIAACTANTIEHINQFDNNVPIEERKPTSIASLELILGLLVDFINVIWSSHHLKIDSNKETSSENSELAISQANISKRLYFKPRKIARPIAKRLISLLGDLKTQTCCIQAVQILTSNHSYTAKFSEYERKDIQKIDGYCDDIVKYLAASNASEFFEFLENKYRRVGFEALFVPRSDFIGLAYLDSDNIIAYLKIVKNVIQLTTRQSQQNLILYWSSESIYNWAVT</sequence>